<dbReference type="PIRSF" id="PIRSF021774">
    <property type="entry name" value="UCP021774"/>
    <property type="match status" value="1"/>
</dbReference>
<evidence type="ECO:0000313" key="2">
    <source>
        <dbReference type="EMBL" id="UZJ26962.1"/>
    </source>
</evidence>
<reference evidence="2" key="1">
    <citation type="submission" date="2022-10" db="EMBL/GenBank/DDBJ databases">
        <title>Rhodococcus sp.75.</title>
        <authorList>
            <person name="Sun M."/>
        </authorList>
    </citation>
    <scope>NUCLEOTIDE SEQUENCE</scope>
    <source>
        <strain evidence="2">75</strain>
        <plasmid evidence="2">unnamed2</plasmid>
    </source>
</reference>
<dbReference type="Gene3D" id="3.30.310.70">
    <property type="entry name" value="TT1751-like domain"/>
    <property type="match status" value="1"/>
</dbReference>
<feature type="domain" description="DUF302" evidence="1">
    <location>
        <begin position="29"/>
        <end position="86"/>
    </location>
</feature>
<keyword evidence="2" id="KW-0614">Plasmid</keyword>
<gene>
    <name evidence="2" type="ORF">RHODO2019_18945</name>
</gene>
<dbReference type="Pfam" id="PF03625">
    <property type="entry name" value="DUF302"/>
    <property type="match status" value="1"/>
</dbReference>
<name>A0ABY6P5M7_9NOCA</name>
<dbReference type="SUPFAM" id="SSF103247">
    <property type="entry name" value="TT1751-like"/>
    <property type="match status" value="1"/>
</dbReference>
<dbReference type="Proteomes" id="UP001164965">
    <property type="component" value="Plasmid unnamed2"/>
</dbReference>
<keyword evidence="3" id="KW-1185">Reference proteome</keyword>
<proteinExistence type="predicted"/>
<dbReference type="PANTHER" id="PTHR38342:SF1">
    <property type="entry name" value="SLR5037 PROTEIN"/>
    <property type="match status" value="1"/>
</dbReference>
<dbReference type="InterPro" id="IPR035923">
    <property type="entry name" value="TT1751-like_sf"/>
</dbReference>
<dbReference type="InterPro" id="IPR005180">
    <property type="entry name" value="DUF302"/>
</dbReference>
<organism evidence="2 3">
    <name type="scientific">Rhodococcus antarcticus</name>
    <dbReference type="NCBI Taxonomy" id="2987751"/>
    <lineage>
        <taxon>Bacteria</taxon>
        <taxon>Bacillati</taxon>
        <taxon>Actinomycetota</taxon>
        <taxon>Actinomycetes</taxon>
        <taxon>Mycobacteriales</taxon>
        <taxon>Nocardiaceae</taxon>
        <taxon>Rhodococcus</taxon>
    </lineage>
</organism>
<dbReference type="PANTHER" id="PTHR38342">
    <property type="entry name" value="SLR5037 PROTEIN"/>
    <property type="match status" value="1"/>
</dbReference>
<dbReference type="CDD" id="cd14797">
    <property type="entry name" value="DUF302"/>
    <property type="match status" value="1"/>
</dbReference>
<evidence type="ECO:0000313" key="3">
    <source>
        <dbReference type="Proteomes" id="UP001164965"/>
    </source>
</evidence>
<geneLocation type="plasmid" evidence="2 3">
    <name>unnamed2</name>
</geneLocation>
<dbReference type="EMBL" id="CP110617">
    <property type="protein sequence ID" value="UZJ26962.1"/>
    <property type="molecule type" value="Genomic_DNA"/>
</dbReference>
<protein>
    <submittedName>
        <fullName evidence="2">DUF302 domain-containing protein</fullName>
    </submittedName>
</protein>
<evidence type="ECO:0000259" key="1">
    <source>
        <dbReference type="Pfam" id="PF03625"/>
    </source>
</evidence>
<sequence>MSVALPYAEALAATRAALTDQGFGVLTEIDVQATMKSKRDRDMEPYIILGACNPVLAEQAIDADRATGVLLPCNVVVRGDGAGSTVQILDPQLMAAVTALPAMATLADEASTRLNAVLAAVSG</sequence>
<dbReference type="InterPro" id="IPR016796">
    <property type="entry name" value="UCP021774"/>
</dbReference>
<accession>A0ABY6P5M7</accession>
<dbReference type="RefSeq" id="WP_265385066.1">
    <property type="nucleotide sequence ID" value="NZ_CP110617.1"/>
</dbReference>